<organism evidence="1 2">
    <name type="scientific">Peronosclerospora sorghi</name>
    <dbReference type="NCBI Taxonomy" id="230839"/>
    <lineage>
        <taxon>Eukaryota</taxon>
        <taxon>Sar</taxon>
        <taxon>Stramenopiles</taxon>
        <taxon>Oomycota</taxon>
        <taxon>Peronosporomycetes</taxon>
        <taxon>Peronosporales</taxon>
        <taxon>Peronosporaceae</taxon>
        <taxon>Peronosclerospora</taxon>
    </lineage>
</organism>
<gene>
    <name evidence="1" type="ORF">PsorP6_000031</name>
</gene>
<name>A0ACC0WVP6_9STRA</name>
<sequence>MFDPLIEACPPSLEKELESLMAVTKFFRWKFSFLEHSADAKVILETAKRCCPFHTETKREARNFTKVLSSIDACLRGTIRGLLLADTFTAFVVSSVISYDLETIWRFMHVFTAADLLQRVHAEFFEPRPVEVSMFLYKDLTFSSKATDKWIDGVEEEKGIPTARSLRCTRSGRVLNEMVPEPSCTTAQRLLETLEAWDGKDAETYAAVQLVAQLAQTSPSEKLHPLSSIHDVRAHLARLLPLHTCLVHRMKLFWRCLAPKRTRTLHVPSLADISRSSDATFEQIWRWCLDRNANKIFLAWTRRPRLIELPLQYDELYSSMTGRHCTRCMKTPCDPGLCLIYGDYLCCGDSCCTLAFMPYGSPVGECTRHAAECGGGVGIVLFLERCRVDLVGGSMAAYFPSLYVHSHGEEDVVLQRGRTLRLDRARFAHLESLWRTHRVFTEVSRLRKATKLPNEAARMYDCCEAMSTFMKEAGVAVADGKNSLSMSAKVNKEDVKMSGMLVVTMYAPTEDELKVTLDLKTHFSNTLI</sequence>
<protein>
    <submittedName>
        <fullName evidence="1">Uncharacterized protein</fullName>
    </submittedName>
</protein>
<comment type="caution">
    <text evidence="1">The sequence shown here is derived from an EMBL/GenBank/DDBJ whole genome shotgun (WGS) entry which is preliminary data.</text>
</comment>
<reference evidence="1 2" key="1">
    <citation type="journal article" date="2022" name="bioRxiv">
        <title>The genome of the oomycete Peronosclerospora sorghi, a cosmopolitan pathogen of maize and sorghum, is inflated with dispersed pseudogenes.</title>
        <authorList>
            <person name="Fletcher K."/>
            <person name="Martin F."/>
            <person name="Isakeit T."/>
            <person name="Cavanaugh K."/>
            <person name="Magill C."/>
            <person name="Michelmore R."/>
        </authorList>
    </citation>
    <scope>NUCLEOTIDE SEQUENCE [LARGE SCALE GENOMIC DNA]</scope>
    <source>
        <strain evidence="1">P6</strain>
    </source>
</reference>
<dbReference type="Proteomes" id="UP001163321">
    <property type="component" value="Chromosome 1"/>
</dbReference>
<keyword evidence="2" id="KW-1185">Reference proteome</keyword>
<accession>A0ACC0WVP6</accession>
<evidence type="ECO:0000313" key="1">
    <source>
        <dbReference type="EMBL" id="KAI9922100.1"/>
    </source>
</evidence>
<dbReference type="EMBL" id="CM047580">
    <property type="protein sequence ID" value="KAI9922100.1"/>
    <property type="molecule type" value="Genomic_DNA"/>
</dbReference>
<proteinExistence type="predicted"/>
<evidence type="ECO:0000313" key="2">
    <source>
        <dbReference type="Proteomes" id="UP001163321"/>
    </source>
</evidence>